<organism evidence="2">
    <name type="scientific">Cucumis melo</name>
    <name type="common">Muskmelon</name>
    <dbReference type="NCBI Taxonomy" id="3656"/>
    <lineage>
        <taxon>Eukaryota</taxon>
        <taxon>Viridiplantae</taxon>
        <taxon>Streptophyta</taxon>
        <taxon>Embryophyta</taxon>
        <taxon>Tracheophyta</taxon>
        <taxon>Spermatophyta</taxon>
        <taxon>Magnoliopsida</taxon>
        <taxon>eudicotyledons</taxon>
        <taxon>Gunneridae</taxon>
        <taxon>Pentapetalae</taxon>
        <taxon>rosids</taxon>
        <taxon>fabids</taxon>
        <taxon>Cucurbitales</taxon>
        <taxon>Cucurbitaceae</taxon>
        <taxon>Benincaseae</taxon>
        <taxon>Cucumis</taxon>
    </lineage>
</organism>
<reference evidence="2" key="1">
    <citation type="submission" date="2023-03" db="UniProtKB">
        <authorList>
            <consortium name="EnsemblPlants"/>
        </authorList>
    </citation>
    <scope>IDENTIFICATION</scope>
</reference>
<proteinExistence type="predicted"/>
<dbReference type="EnsemblPlants" id="MELO3C034102.2.1">
    <property type="protein sequence ID" value="MELO3C034102.2.1"/>
    <property type="gene ID" value="MELO3C034102.2"/>
</dbReference>
<sequence length="51" mass="6161">MAAADESWSGEIPTTETKRYHHRERETERLDGDGECEREETGRRQQRRTRR</sequence>
<evidence type="ECO:0000256" key="1">
    <source>
        <dbReference type="SAM" id="MobiDB-lite"/>
    </source>
</evidence>
<accession>A0A9I9EJ41</accession>
<evidence type="ECO:0000313" key="2">
    <source>
        <dbReference type="EnsemblPlants" id="MELO3C034102.2.1"/>
    </source>
</evidence>
<dbReference type="Gramene" id="MELO3C034102.2.1">
    <property type="protein sequence ID" value="MELO3C034102.2.1"/>
    <property type="gene ID" value="MELO3C034102.2"/>
</dbReference>
<protein>
    <submittedName>
        <fullName evidence="2">Uncharacterized protein</fullName>
    </submittedName>
</protein>
<name>A0A9I9EJ41_CUCME</name>
<dbReference type="AlphaFoldDB" id="A0A9I9EJ41"/>
<feature type="compositionally biased region" description="Basic and acidic residues" evidence="1">
    <location>
        <begin position="23"/>
        <end position="32"/>
    </location>
</feature>
<feature type="region of interest" description="Disordered" evidence="1">
    <location>
        <begin position="1"/>
        <end position="51"/>
    </location>
</feature>